<dbReference type="EMBL" id="JACHDN010000001">
    <property type="protein sequence ID" value="MBB5475139.1"/>
    <property type="molecule type" value="Genomic_DNA"/>
</dbReference>
<dbReference type="Proteomes" id="UP000564629">
    <property type="component" value="Unassembled WGS sequence"/>
</dbReference>
<accession>A0A511FG28</accession>
<dbReference type="EMBL" id="BJVQ01000064">
    <property type="protein sequence ID" value="GEL48171.1"/>
    <property type="molecule type" value="Genomic_DNA"/>
</dbReference>
<dbReference type="Gene3D" id="3.30.460.10">
    <property type="entry name" value="Beta Polymerase, domain 2"/>
    <property type="match status" value="1"/>
</dbReference>
<keyword evidence="3" id="KW-1185">Reference proteome</keyword>
<evidence type="ECO:0000313" key="1">
    <source>
        <dbReference type="EMBL" id="GEL48171.1"/>
    </source>
</evidence>
<dbReference type="SUPFAM" id="SSF81301">
    <property type="entry name" value="Nucleotidyltransferase"/>
    <property type="match status" value="1"/>
</dbReference>
<sequence length="256" mass="28166">MPLDTDLHPSLRRLDALAEHLTADPAVVAVVGVGSAGTETARFDDHSDLDFYVVVEDRAAKDRYVASTAWLAGLGGRVAFAFPNTHDGWKVLLADGLFLEFATFTADELPGIPLAGERVVRGRPGFAPPPRPVPARDARDTVAHHLDEVLTNLFVGLHRELRGERLAAHRFVQVYAVDHVLALLRLDEATEQPFPDVFEATRRVEQARTDRQPDWAALVRGYPGNAASARAVLDWVERWYDPSPAMVAAIRGLLAR</sequence>
<dbReference type="OrthoDB" id="383876at2"/>
<dbReference type="RefSeq" id="WP_146839957.1">
    <property type="nucleotide sequence ID" value="NZ_BJVQ01000064.1"/>
</dbReference>
<reference evidence="1 3" key="1">
    <citation type="submission" date="2019-07" db="EMBL/GenBank/DDBJ databases">
        <title>Whole genome shotgun sequence of Cellulomonas hominis NBRC 16055.</title>
        <authorList>
            <person name="Hosoyama A."/>
            <person name="Uohara A."/>
            <person name="Ohji S."/>
            <person name="Ichikawa N."/>
        </authorList>
    </citation>
    <scope>NUCLEOTIDE SEQUENCE [LARGE SCALE GENOMIC DNA]</scope>
    <source>
        <strain evidence="1 3">NBRC 16055</strain>
    </source>
</reference>
<evidence type="ECO:0000313" key="3">
    <source>
        <dbReference type="Proteomes" id="UP000321723"/>
    </source>
</evidence>
<dbReference type="Proteomes" id="UP000321723">
    <property type="component" value="Unassembled WGS sequence"/>
</dbReference>
<protein>
    <submittedName>
        <fullName evidence="1">Uncharacterized protein</fullName>
    </submittedName>
</protein>
<dbReference type="InterPro" id="IPR043519">
    <property type="entry name" value="NT_sf"/>
</dbReference>
<comment type="caution">
    <text evidence="1">The sequence shown here is derived from an EMBL/GenBank/DDBJ whole genome shotgun (WGS) entry which is preliminary data.</text>
</comment>
<dbReference type="AlphaFoldDB" id="A0A511FG28"/>
<proteinExistence type="predicted"/>
<gene>
    <name evidence="1" type="ORF">CHO01_32870</name>
    <name evidence="2" type="ORF">HNR08_003875</name>
</gene>
<name>A0A511FG28_9CELL</name>
<reference evidence="2 4" key="2">
    <citation type="submission" date="2020-08" db="EMBL/GenBank/DDBJ databases">
        <title>Sequencing the genomes of 1000 actinobacteria strains.</title>
        <authorList>
            <person name="Klenk H.-P."/>
        </authorList>
    </citation>
    <scope>NUCLEOTIDE SEQUENCE [LARGE SCALE GENOMIC DNA]</scope>
    <source>
        <strain evidence="2 4">DSM 9581</strain>
    </source>
</reference>
<evidence type="ECO:0000313" key="2">
    <source>
        <dbReference type="EMBL" id="MBB5475139.1"/>
    </source>
</evidence>
<evidence type="ECO:0000313" key="4">
    <source>
        <dbReference type="Proteomes" id="UP000564629"/>
    </source>
</evidence>
<organism evidence="1 3">
    <name type="scientific">Cellulomonas hominis</name>
    <dbReference type="NCBI Taxonomy" id="156981"/>
    <lineage>
        <taxon>Bacteria</taxon>
        <taxon>Bacillati</taxon>
        <taxon>Actinomycetota</taxon>
        <taxon>Actinomycetes</taxon>
        <taxon>Micrococcales</taxon>
        <taxon>Cellulomonadaceae</taxon>
        <taxon>Cellulomonas</taxon>
    </lineage>
</organism>